<proteinExistence type="predicted"/>
<protein>
    <submittedName>
        <fullName evidence="1">Uncharacterized protein</fullName>
    </submittedName>
</protein>
<dbReference type="PROSITE" id="PS51257">
    <property type="entry name" value="PROKAR_LIPOPROTEIN"/>
    <property type="match status" value="1"/>
</dbReference>
<dbReference type="Proteomes" id="UP000558089">
    <property type="component" value="Unassembled WGS sequence"/>
</dbReference>
<keyword evidence="2" id="KW-1185">Reference proteome</keyword>
<evidence type="ECO:0000313" key="2">
    <source>
        <dbReference type="Proteomes" id="UP000558089"/>
    </source>
</evidence>
<gene>
    <name evidence="1" type="ORF">GUA46_02745</name>
</gene>
<dbReference type="AlphaFoldDB" id="A0A850ND74"/>
<organism evidence="1 2">
    <name type="scientific">Flagellimonas chongwuensis</name>
    <dbReference type="NCBI Taxonomy" id="2697365"/>
    <lineage>
        <taxon>Bacteria</taxon>
        <taxon>Pseudomonadati</taxon>
        <taxon>Bacteroidota</taxon>
        <taxon>Flavobacteriia</taxon>
        <taxon>Flavobacteriales</taxon>
        <taxon>Flavobacteriaceae</taxon>
        <taxon>Flagellimonas</taxon>
    </lineage>
</organism>
<comment type="caution">
    <text evidence="1">The sequence shown here is derived from an EMBL/GenBank/DDBJ whole genome shotgun (WGS) entry which is preliminary data.</text>
</comment>
<accession>A0A850ND74</accession>
<evidence type="ECO:0000313" key="1">
    <source>
        <dbReference type="EMBL" id="NVN17246.1"/>
    </source>
</evidence>
<reference evidence="1 2" key="1">
    <citation type="submission" date="2020-01" db="EMBL/GenBank/DDBJ databases">
        <title>Draft Genome Analysis of Muricauda sp. HICW Isolated from coastal seawater of PR China.</title>
        <authorList>
            <person name="Chen M.-X."/>
        </authorList>
    </citation>
    <scope>NUCLEOTIDE SEQUENCE [LARGE SCALE GENOMIC DNA]</scope>
    <source>
        <strain evidence="1 2">HICW</strain>
    </source>
</reference>
<name>A0A850ND74_9FLAO</name>
<dbReference type="RefSeq" id="WP_108245782.1">
    <property type="nucleotide sequence ID" value="NZ_WYET01000001.1"/>
</dbReference>
<sequence length="159" mass="17681">MRKIIVALLLTTVFVSCKNNEKKEEEETILETKEETVEKSPAPSLQVGCYAYNENGSKVVLEITEINDSIMGNLNYAFKEKDANTGTFSGVLKDSVLIGSYYFMSEGLESSREVAFLVKENQLIEGFGELDETGTGFKDKDNISFSSSMPLTKTECDQK</sequence>
<dbReference type="EMBL" id="WYET01000001">
    <property type="protein sequence ID" value="NVN17246.1"/>
    <property type="molecule type" value="Genomic_DNA"/>
</dbReference>